<protein>
    <recommendedName>
        <fullName evidence="12">ABC3 transporter permease protein domain-containing protein</fullName>
    </recommendedName>
</protein>
<evidence type="ECO:0000313" key="10">
    <source>
        <dbReference type="EMBL" id="OHX64213.1"/>
    </source>
</evidence>
<sequence>MLEFLFKGLIRDKSRSVLPVIVVALGVSLSVFFVGYMKGMIGDVVDQNARFNTGHVKVMSRAYVQNISQKPLDLSLLDAEVLIKDLKHQYPEMNWVKRINFGGILDVPDENGQTKTQGIAGGIALDLSENSIDKERMKLGNNLIRGTLPKGAYQIILGEGLAKRMNVNIGDKITFFGSTMDGAMSFQNFTLAGTVSFGTSVLDDRTFIIDINDAEQVLDMVDAAQEILGFLPNDVYDESKIETIKNDFNTKMSVETDEFTPEILALKDQAGLRYMLDIANISTSLFSTLFIIAMSIVLWNTGLLGGLRRYTEFGIRIAMGESKKAIYKSLILESIIIGLIGAVIGTLLGLGLTYYLQEVGIDISDMMSQNSMIISNVIRAKVVPQQLWIGFIPGVVATLLGALLSGRGIFKRQTSQLFNELGV</sequence>
<comment type="subcellular location">
    <subcellularLocation>
        <location evidence="1">Cell membrane</location>
        <topology evidence="1">Multi-pass membrane protein</topology>
    </subcellularLocation>
</comment>
<dbReference type="STRING" id="915059.NH26_21660"/>
<evidence type="ECO:0000256" key="4">
    <source>
        <dbReference type="ARBA" id="ARBA00022692"/>
    </source>
</evidence>
<feature type="transmembrane region" description="Helical" evidence="7">
    <location>
        <begin position="16"/>
        <end position="37"/>
    </location>
</feature>
<dbReference type="AlphaFoldDB" id="A0A1S1YTM9"/>
<gene>
    <name evidence="10" type="ORF">NH26_21660</name>
</gene>
<evidence type="ECO:0000259" key="9">
    <source>
        <dbReference type="Pfam" id="PF12704"/>
    </source>
</evidence>
<dbReference type="InterPro" id="IPR051447">
    <property type="entry name" value="Lipoprotein-release_system"/>
</dbReference>
<keyword evidence="6 7" id="KW-0472">Membrane</keyword>
<name>A0A1S1YTM9_FLAPC</name>
<evidence type="ECO:0000256" key="5">
    <source>
        <dbReference type="ARBA" id="ARBA00022989"/>
    </source>
</evidence>
<evidence type="ECO:0000313" key="11">
    <source>
        <dbReference type="Proteomes" id="UP000179797"/>
    </source>
</evidence>
<keyword evidence="5 7" id="KW-1133">Transmembrane helix</keyword>
<evidence type="ECO:0000256" key="1">
    <source>
        <dbReference type="ARBA" id="ARBA00004651"/>
    </source>
</evidence>
<proteinExistence type="inferred from homology"/>
<dbReference type="Proteomes" id="UP000179797">
    <property type="component" value="Unassembled WGS sequence"/>
</dbReference>
<feature type="domain" description="MacB-like periplasmic core" evidence="9">
    <location>
        <begin position="17"/>
        <end position="218"/>
    </location>
</feature>
<evidence type="ECO:0000259" key="8">
    <source>
        <dbReference type="Pfam" id="PF02687"/>
    </source>
</evidence>
<evidence type="ECO:0008006" key="12">
    <source>
        <dbReference type="Google" id="ProtNLM"/>
    </source>
</evidence>
<dbReference type="GO" id="GO:0098797">
    <property type="term" value="C:plasma membrane protein complex"/>
    <property type="evidence" value="ECO:0007669"/>
    <property type="project" value="TreeGrafter"/>
</dbReference>
<evidence type="ECO:0000256" key="2">
    <source>
        <dbReference type="ARBA" id="ARBA00005236"/>
    </source>
</evidence>
<dbReference type="GO" id="GO:0044874">
    <property type="term" value="P:lipoprotein localization to outer membrane"/>
    <property type="evidence" value="ECO:0007669"/>
    <property type="project" value="TreeGrafter"/>
</dbReference>
<dbReference type="Pfam" id="PF02687">
    <property type="entry name" value="FtsX"/>
    <property type="match status" value="1"/>
</dbReference>
<dbReference type="Pfam" id="PF12704">
    <property type="entry name" value="MacB_PCD"/>
    <property type="match status" value="1"/>
</dbReference>
<dbReference type="OrthoDB" id="840057at2"/>
<reference evidence="10 11" key="1">
    <citation type="journal article" date="2012" name="Int. J. Syst. Evol. Microbiol.">
        <title>Flammeovirga pacifica sp. nov., isolated from deep-sea sediment.</title>
        <authorList>
            <person name="Xu H."/>
            <person name="Fu Y."/>
            <person name="Yang N."/>
            <person name="Ding Z."/>
            <person name="Lai Q."/>
            <person name="Zeng R."/>
        </authorList>
    </citation>
    <scope>NUCLEOTIDE SEQUENCE [LARGE SCALE GENOMIC DNA]</scope>
    <source>
        <strain evidence="11">DSM 24597 / LMG 26175 / WPAGA1</strain>
    </source>
</reference>
<dbReference type="RefSeq" id="WP_044220981.1">
    <property type="nucleotide sequence ID" value="NZ_JRYR02000002.1"/>
</dbReference>
<keyword evidence="3" id="KW-1003">Cell membrane</keyword>
<dbReference type="PANTHER" id="PTHR30489:SF0">
    <property type="entry name" value="LIPOPROTEIN-RELEASING SYSTEM TRANSMEMBRANE PROTEIN LOLE"/>
    <property type="match status" value="1"/>
</dbReference>
<organism evidence="10 11">
    <name type="scientific">Flammeovirga pacifica</name>
    <dbReference type="NCBI Taxonomy" id="915059"/>
    <lineage>
        <taxon>Bacteria</taxon>
        <taxon>Pseudomonadati</taxon>
        <taxon>Bacteroidota</taxon>
        <taxon>Cytophagia</taxon>
        <taxon>Cytophagales</taxon>
        <taxon>Flammeovirgaceae</taxon>
        <taxon>Flammeovirga</taxon>
    </lineage>
</organism>
<accession>A0A1S1YTM9</accession>
<dbReference type="InterPro" id="IPR003838">
    <property type="entry name" value="ABC3_permease_C"/>
</dbReference>
<keyword evidence="11" id="KW-1185">Reference proteome</keyword>
<feature type="transmembrane region" description="Helical" evidence="7">
    <location>
        <begin position="285"/>
        <end position="310"/>
    </location>
</feature>
<dbReference type="PANTHER" id="PTHR30489">
    <property type="entry name" value="LIPOPROTEIN-RELEASING SYSTEM TRANSMEMBRANE PROTEIN LOLE"/>
    <property type="match status" value="1"/>
</dbReference>
<dbReference type="EMBL" id="JRYR02000002">
    <property type="protein sequence ID" value="OHX64213.1"/>
    <property type="molecule type" value="Genomic_DNA"/>
</dbReference>
<evidence type="ECO:0000256" key="7">
    <source>
        <dbReference type="SAM" id="Phobius"/>
    </source>
</evidence>
<comment type="similarity">
    <text evidence="2">Belongs to the ABC-4 integral membrane protein family. LolC/E subfamily.</text>
</comment>
<dbReference type="InterPro" id="IPR025857">
    <property type="entry name" value="MacB_PCD"/>
</dbReference>
<comment type="caution">
    <text evidence="10">The sequence shown here is derived from an EMBL/GenBank/DDBJ whole genome shotgun (WGS) entry which is preliminary data.</text>
</comment>
<evidence type="ECO:0000256" key="6">
    <source>
        <dbReference type="ARBA" id="ARBA00023136"/>
    </source>
</evidence>
<feature type="transmembrane region" description="Helical" evidence="7">
    <location>
        <begin position="330"/>
        <end position="356"/>
    </location>
</feature>
<keyword evidence="4 7" id="KW-0812">Transmembrane</keyword>
<feature type="domain" description="ABC3 transporter permease C-terminal" evidence="8">
    <location>
        <begin position="285"/>
        <end position="413"/>
    </location>
</feature>
<feature type="transmembrane region" description="Helical" evidence="7">
    <location>
        <begin position="387"/>
        <end position="406"/>
    </location>
</feature>
<evidence type="ECO:0000256" key="3">
    <source>
        <dbReference type="ARBA" id="ARBA00022475"/>
    </source>
</evidence>